<dbReference type="RefSeq" id="WP_006864393.1">
    <property type="nucleotide sequence ID" value="NZ_ACCL02000033.1"/>
</dbReference>
<organism evidence="1 2">
    <name type="scientific">Marvinbryantia formatexigens DSM 14469</name>
    <dbReference type="NCBI Taxonomy" id="478749"/>
    <lineage>
        <taxon>Bacteria</taxon>
        <taxon>Bacillati</taxon>
        <taxon>Bacillota</taxon>
        <taxon>Clostridia</taxon>
        <taxon>Lachnospirales</taxon>
        <taxon>Lachnospiraceae</taxon>
        <taxon>Marvinbryantia</taxon>
    </lineage>
</organism>
<comment type="caution">
    <text evidence="1">The sequence shown here is derived from an EMBL/GenBank/DDBJ whole genome shotgun (WGS) entry which is preliminary data.</text>
</comment>
<dbReference type="STRING" id="168384.SAMN05660368_04094"/>
<sequence length="199" mass="22572">MIITIGRQYGSGGREIGEKLAKRLDYAYYDTMILEKTAKESGISRELIMRYDEQLRDKWMAGLASGSGTGSADHLPLALRVVLAQFEVIRKIGQSGSAVIVGRCADYVLRERKDVLSVFIHADRERRADRVSARNQISLEEAKKRIKNTDKHRAAYYNCYTEKIWGSAESYHLCIDSGRFGIDGAVDYLETCIRQLRQV</sequence>
<dbReference type="EMBL" id="ACCL02000033">
    <property type="protein sequence ID" value="EET58411.1"/>
    <property type="molecule type" value="Genomic_DNA"/>
</dbReference>
<accession>C6LLU2</accession>
<dbReference type="Pfam" id="PF13189">
    <property type="entry name" value="Cytidylate_kin2"/>
    <property type="match status" value="1"/>
</dbReference>
<evidence type="ECO:0000313" key="1">
    <source>
        <dbReference type="EMBL" id="EET58411.1"/>
    </source>
</evidence>
<name>C6LLU2_9FIRM</name>
<dbReference type="Gene3D" id="3.40.50.300">
    <property type="entry name" value="P-loop containing nucleotide triphosphate hydrolases"/>
    <property type="match status" value="1"/>
</dbReference>
<protein>
    <recommendedName>
        <fullName evidence="3">Cytidylate kinase</fullName>
    </recommendedName>
</protein>
<evidence type="ECO:0000313" key="2">
    <source>
        <dbReference type="Proteomes" id="UP000005561"/>
    </source>
</evidence>
<dbReference type="AlphaFoldDB" id="C6LLU2"/>
<keyword evidence="2" id="KW-1185">Reference proteome</keyword>
<dbReference type="eggNOG" id="COG1102">
    <property type="taxonomic scope" value="Bacteria"/>
</dbReference>
<dbReference type="SUPFAM" id="SSF52540">
    <property type="entry name" value="P-loop containing nucleoside triphosphate hydrolases"/>
    <property type="match status" value="1"/>
</dbReference>
<evidence type="ECO:0008006" key="3">
    <source>
        <dbReference type="Google" id="ProtNLM"/>
    </source>
</evidence>
<reference evidence="1" key="1">
    <citation type="submission" date="2009-07" db="EMBL/GenBank/DDBJ databases">
        <authorList>
            <person name="Weinstock G."/>
            <person name="Sodergren E."/>
            <person name="Clifton S."/>
            <person name="Fulton L."/>
            <person name="Fulton B."/>
            <person name="Courtney L."/>
            <person name="Fronick C."/>
            <person name="Harrison M."/>
            <person name="Strong C."/>
            <person name="Farmer C."/>
            <person name="Delahaunty K."/>
            <person name="Markovic C."/>
            <person name="Hall O."/>
            <person name="Minx P."/>
            <person name="Tomlinson C."/>
            <person name="Mitreva M."/>
            <person name="Nelson J."/>
            <person name="Hou S."/>
            <person name="Wollam A."/>
            <person name="Pepin K.H."/>
            <person name="Johnson M."/>
            <person name="Bhonagiri V."/>
            <person name="Nash W.E."/>
            <person name="Warren W."/>
            <person name="Chinwalla A."/>
            <person name="Mardis E.R."/>
            <person name="Wilson R.K."/>
        </authorList>
    </citation>
    <scope>NUCLEOTIDE SEQUENCE [LARGE SCALE GENOMIC DNA]</scope>
    <source>
        <strain evidence="1">DSM 14469</strain>
    </source>
</reference>
<dbReference type="Proteomes" id="UP000005561">
    <property type="component" value="Unassembled WGS sequence"/>
</dbReference>
<gene>
    <name evidence="1" type="ORF">BRYFOR_09640</name>
</gene>
<proteinExistence type="predicted"/>
<dbReference type="InterPro" id="IPR027417">
    <property type="entry name" value="P-loop_NTPase"/>
</dbReference>